<name>A0A938WT15_9BACT</name>
<reference evidence="1" key="1">
    <citation type="submission" date="2020-08" db="EMBL/GenBank/DDBJ databases">
        <authorList>
            <person name="Cejkova D."/>
            <person name="Kubasova T."/>
            <person name="Jahodarova E."/>
            <person name="Rychlik I."/>
        </authorList>
    </citation>
    <scope>NUCLEOTIDE SEQUENCE</scope>
    <source>
        <strain evidence="1">An824</strain>
    </source>
</reference>
<organism evidence="1 2">
    <name type="scientific">Marseilla massiliensis</name>
    <dbReference type="NCBI Taxonomy" id="1841864"/>
    <lineage>
        <taxon>Bacteria</taxon>
        <taxon>Pseudomonadati</taxon>
        <taxon>Bacteroidota</taxon>
        <taxon>Bacteroidia</taxon>
        <taxon>Bacteroidales</taxon>
        <taxon>Prevotellaceae</taxon>
        <taxon>Marseilla</taxon>
    </lineage>
</organism>
<protein>
    <submittedName>
        <fullName evidence="1">Uncharacterized protein</fullName>
    </submittedName>
</protein>
<gene>
    <name evidence="1" type="ORF">H6A34_06925</name>
</gene>
<evidence type="ECO:0000313" key="2">
    <source>
        <dbReference type="Proteomes" id="UP000706891"/>
    </source>
</evidence>
<accession>A0A938WT15</accession>
<dbReference type="AlphaFoldDB" id="A0A938WT15"/>
<proteinExistence type="predicted"/>
<dbReference type="RefSeq" id="WP_205104397.1">
    <property type="nucleotide sequence ID" value="NZ_JACJJG010000028.1"/>
</dbReference>
<keyword evidence="2" id="KW-1185">Reference proteome</keyword>
<sequence>MRPIENSIKSKFVCGIENHLIGTDDLKFLSLQGIDKRTGSPMTGFGMQTGFLYSEPEHQFVKHCIKTIYEGGQRAFIKDGNEDLIVIDGALIWALKDFGFVFKDETQCLEPNIIIYNSSVYATRKTKNNGTYLIHWFDQSWKENNNITFLLKKIIKKYFYFFFRK</sequence>
<evidence type="ECO:0000313" key="1">
    <source>
        <dbReference type="EMBL" id="MBM6673604.1"/>
    </source>
</evidence>
<reference evidence="1" key="2">
    <citation type="journal article" date="2021" name="Sci. Rep.">
        <title>The distribution of antibiotic resistance genes in chicken gut microbiota commensals.</title>
        <authorList>
            <person name="Juricova H."/>
            <person name="Matiasovicova J."/>
            <person name="Kubasova T."/>
            <person name="Cejkova D."/>
            <person name="Rychlik I."/>
        </authorList>
    </citation>
    <scope>NUCLEOTIDE SEQUENCE</scope>
    <source>
        <strain evidence="1">An824</strain>
    </source>
</reference>
<dbReference type="Proteomes" id="UP000706891">
    <property type="component" value="Unassembled WGS sequence"/>
</dbReference>
<dbReference type="EMBL" id="JACJJG010000028">
    <property type="protein sequence ID" value="MBM6673604.1"/>
    <property type="molecule type" value="Genomic_DNA"/>
</dbReference>
<comment type="caution">
    <text evidence="1">The sequence shown here is derived from an EMBL/GenBank/DDBJ whole genome shotgun (WGS) entry which is preliminary data.</text>
</comment>